<feature type="chain" id="PRO_5020896131" description="Histidine acid phosphatase" evidence="3">
    <location>
        <begin position="19"/>
        <end position="387"/>
    </location>
</feature>
<proteinExistence type="inferred from homology"/>
<accession>A0A4U5NGD3</accession>
<comment type="catalytic activity">
    <reaction evidence="1">
        <text>a phosphate monoester + H2O = an alcohol + phosphate</text>
        <dbReference type="Rhea" id="RHEA:15017"/>
        <dbReference type="ChEBI" id="CHEBI:15377"/>
        <dbReference type="ChEBI" id="CHEBI:30879"/>
        <dbReference type="ChEBI" id="CHEBI:43474"/>
        <dbReference type="ChEBI" id="CHEBI:67140"/>
        <dbReference type="EC" id="3.1.3.2"/>
    </reaction>
</comment>
<dbReference type="PROSITE" id="PS00616">
    <property type="entry name" value="HIS_ACID_PHOSPHAT_1"/>
    <property type="match status" value="1"/>
</dbReference>
<dbReference type="PANTHER" id="PTHR11567:SF210">
    <property type="entry name" value="ACID PHOSPHATASE 5-RELATED"/>
    <property type="match status" value="1"/>
</dbReference>
<dbReference type="CDD" id="cd07061">
    <property type="entry name" value="HP_HAP_like"/>
    <property type="match status" value="1"/>
</dbReference>
<evidence type="ECO:0000256" key="1">
    <source>
        <dbReference type="ARBA" id="ARBA00000032"/>
    </source>
</evidence>
<name>A0A4U5NGD3_STECR</name>
<feature type="signal peptide" evidence="3">
    <location>
        <begin position="1"/>
        <end position="18"/>
    </location>
</feature>
<dbReference type="GO" id="GO:0003993">
    <property type="term" value="F:acid phosphatase activity"/>
    <property type="evidence" value="ECO:0007669"/>
    <property type="project" value="UniProtKB-EC"/>
</dbReference>
<keyword evidence="5" id="KW-1185">Reference proteome</keyword>
<reference evidence="4 5" key="1">
    <citation type="journal article" date="2015" name="Genome Biol.">
        <title>Comparative genomics of Steinernema reveals deeply conserved gene regulatory networks.</title>
        <authorList>
            <person name="Dillman A.R."/>
            <person name="Macchietto M."/>
            <person name="Porter C.F."/>
            <person name="Rogers A."/>
            <person name="Williams B."/>
            <person name="Antoshechkin I."/>
            <person name="Lee M.M."/>
            <person name="Goodwin Z."/>
            <person name="Lu X."/>
            <person name="Lewis E.E."/>
            <person name="Goodrich-Blair H."/>
            <person name="Stock S.P."/>
            <person name="Adams B.J."/>
            <person name="Sternberg P.W."/>
            <person name="Mortazavi A."/>
        </authorList>
    </citation>
    <scope>NUCLEOTIDE SEQUENCE [LARGE SCALE GENOMIC DNA]</scope>
    <source>
        <strain evidence="4 5">ALL</strain>
    </source>
</reference>
<protein>
    <recommendedName>
        <fullName evidence="6">Histidine acid phosphatase</fullName>
    </recommendedName>
</protein>
<dbReference type="AlphaFoldDB" id="A0A4U5NGD3"/>
<dbReference type="Gene3D" id="3.40.50.1240">
    <property type="entry name" value="Phosphoglycerate mutase-like"/>
    <property type="match status" value="1"/>
</dbReference>
<evidence type="ECO:0000256" key="2">
    <source>
        <dbReference type="ARBA" id="ARBA00005375"/>
    </source>
</evidence>
<dbReference type="InterPro" id="IPR029033">
    <property type="entry name" value="His_PPase_superfam"/>
</dbReference>
<dbReference type="OrthoDB" id="258392at2759"/>
<organism evidence="4 5">
    <name type="scientific">Steinernema carpocapsae</name>
    <name type="common">Entomopathogenic nematode</name>
    <dbReference type="NCBI Taxonomy" id="34508"/>
    <lineage>
        <taxon>Eukaryota</taxon>
        <taxon>Metazoa</taxon>
        <taxon>Ecdysozoa</taxon>
        <taxon>Nematoda</taxon>
        <taxon>Chromadorea</taxon>
        <taxon>Rhabditida</taxon>
        <taxon>Tylenchina</taxon>
        <taxon>Panagrolaimomorpha</taxon>
        <taxon>Strongyloidoidea</taxon>
        <taxon>Steinernematidae</taxon>
        <taxon>Steinernema</taxon>
    </lineage>
</organism>
<dbReference type="InterPro" id="IPR000560">
    <property type="entry name" value="His_Pase_clade-2"/>
</dbReference>
<gene>
    <name evidence="4" type="ORF">L596_015910</name>
</gene>
<evidence type="ECO:0008006" key="6">
    <source>
        <dbReference type="Google" id="ProtNLM"/>
    </source>
</evidence>
<dbReference type="STRING" id="34508.A0A4U5NGD3"/>
<dbReference type="SUPFAM" id="SSF53254">
    <property type="entry name" value="Phosphoglycerate mutase-like"/>
    <property type="match status" value="1"/>
</dbReference>
<evidence type="ECO:0000256" key="3">
    <source>
        <dbReference type="SAM" id="SignalP"/>
    </source>
</evidence>
<evidence type="ECO:0000313" key="4">
    <source>
        <dbReference type="EMBL" id="TKR82139.1"/>
    </source>
</evidence>
<dbReference type="InterPro" id="IPR033379">
    <property type="entry name" value="Acid_Pase_AS"/>
</dbReference>
<comment type="similarity">
    <text evidence="2">Belongs to the histidine acid phosphatase family.</text>
</comment>
<sequence length="387" mass="44633">MIAGVLLLVPLLARVVFGADLVHIQAIWRHGDRTPEHLYGGDPNTEDTWPVPFGDLTPRGMYEHYIQGLKLKARYIDYFKLVNATYHKKEIYVQSTNYDRTIQSALSHVAGFYHDSTAYPKDSPYWPKNWSPVPVHMNEDSKSDHLLNPLRKCPRMTQLLGERLSKPKYLEYMAAQQGYFDQIYNACGTKIVTLQNLHHFIDTVRIEKQNNRSIPAWITEEIYKTGVNIKERTDDYEFGSPGFDEPENVELVRLQGGVLLKQLIEHFSNAAKGQKYPLYHAFSAHDTTVFALLRALGAKINIIGYQEVQFAATVILELWKQSDSYLVRLQYSRSATSPFKTWTRAISGCPENDYCPLEDFIKRSQDYLVDDLIPKRNARKCLRLHNT</sequence>
<dbReference type="Pfam" id="PF00328">
    <property type="entry name" value="His_Phos_2"/>
    <property type="match status" value="1"/>
</dbReference>
<evidence type="ECO:0000313" key="5">
    <source>
        <dbReference type="Proteomes" id="UP000298663"/>
    </source>
</evidence>
<dbReference type="Proteomes" id="UP000298663">
    <property type="component" value="Unassembled WGS sequence"/>
</dbReference>
<keyword evidence="3" id="KW-0732">Signal</keyword>
<dbReference type="InterPro" id="IPR050645">
    <property type="entry name" value="Histidine_acid_phosphatase"/>
</dbReference>
<reference evidence="4 5" key="2">
    <citation type="journal article" date="2019" name="G3 (Bethesda)">
        <title>Hybrid Assembly of the Genome of the Entomopathogenic Nematode Steinernema carpocapsae Identifies the X-Chromosome.</title>
        <authorList>
            <person name="Serra L."/>
            <person name="Macchietto M."/>
            <person name="Macias-Munoz A."/>
            <person name="McGill C.J."/>
            <person name="Rodriguez I.M."/>
            <person name="Rodriguez B."/>
            <person name="Murad R."/>
            <person name="Mortazavi A."/>
        </authorList>
    </citation>
    <scope>NUCLEOTIDE SEQUENCE [LARGE SCALE GENOMIC DNA]</scope>
    <source>
        <strain evidence="4 5">ALL</strain>
    </source>
</reference>
<comment type="caution">
    <text evidence="4">The sequence shown here is derived from an EMBL/GenBank/DDBJ whole genome shotgun (WGS) entry which is preliminary data.</text>
</comment>
<dbReference type="EMBL" id="AZBU02000004">
    <property type="protein sequence ID" value="TKR82139.1"/>
    <property type="molecule type" value="Genomic_DNA"/>
</dbReference>
<dbReference type="PANTHER" id="PTHR11567">
    <property type="entry name" value="ACID PHOSPHATASE-RELATED"/>
    <property type="match status" value="1"/>
</dbReference>